<dbReference type="Proteomes" id="UP000799755">
    <property type="component" value="Unassembled WGS sequence"/>
</dbReference>
<proteinExistence type="predicted"/>
<organism evidence="1 2">
    <name type="scientific">Lindgomyces ingoldianus</name>
    <dbReference type="NCBI Taxonomy" id="673940"/>
    <lineage>
        <taxon>Eukaryota</taxon>
        <taxon>Fungi</taxon>
        <taxon>Dikarya</taxon>
        <taxon>Ascomycota</taxon>
        <taxon>Pezizomycotina</taxon>
        <taxon>Dothideomycetes</taxon>
        <taxon>Pleosporomycetidae</taxon>
        <taxon>Pleosporales</taxon>
        <taxon>Lindgomycetaceae</taxon>
        <taxon>Lindgomyces</taxon>
    </lineage>
</organism>
<sequence>MDISAALTTEEVAALSDPLCSFERAVKCLRDVRKSCGTTTGSTFEESLSLKNTLDCSEAQVRTDPSWAQLSILLNCEYQLYILNSATPLRYNPFLSHWVEAIQRLSHPLTGHGQANGRLHHIHISSVRAEMIKSLLRAGSSSQFSNASPRTLYETVVIHRETMPFDVEPYIQMLEEEGIYERKHSAKEGKQPTTNQSFEVSKGSTVDKPKLSDRELWDQNMLSRLESDPKSAISDLTHLPVELAHLDFLTTLLQERTLQQLSIEPSPIIREYIQHALRMAEQMGQPPGFVMVDSLTPSFVGESGVIDDNDIGIAHGRAAQIRAVKLLLLFIRNLIRKALLPPEDIYYEIQEICVRYVWIKEVREFRNFIEEGTSDEQASA</sequence>
<gene>
    <name evidence="1" type="ORF">BDR25DRAFT_287657</name>
</gene>
<accession>A0ACB6QSP6</accession>
<dbReference type="EMBL" id="MU003509">
    <property type="protein sequence ID" value="KAF2470044.1"/>
    <property type="molecule type" value="Genomic_DNA"/>
</dbReference>
<reference evidence="1" key="1">
    <citation type="journal article" date="2020" name="Stud. Mycol.">
        <title>101 Dothideomycetes genomes: a test case for predicting lifestyles and emergence of pathogens.</title>
        <authorList>
            <person name="Haridas S."/>
            <person name="Albert R."/>
            <person name="Binder M."/>
            <person name="Bloem J."/>
            <person name="Labutti K."/>
            <person name="Salamov A."/>
            <person name="Andreopoulos B."/>
            <person name="Baker S."/>
            <person name="Barry K."/>
            <person name="Bills G."/>
            <person name="Bluhm B."/>
            <person name="Cannon C."/>
            <person name="Castanera R."/>
            <person name="Culley D."/>
            <person name="Daum C."/>
            <person name="Ezra D."/>
            <person name="Gonzalez J."/>
            <person name="Henrissat B."/>
            <person name="Kuo A."/>
            <person name="Liang C."/>
            <person name="Lipzen A."/>
            <person name="Lutzoni F."/>
            <person name="Magnuson J."/>
            <person name="Mondo S."/>
            <person name="Nolan M."/>
            <person name="Ohm R."/>
            <person name="Pangilinan J."/>
            <person name="Park H.-J."/>
            <person name="Ramirez L."/>
            <person name="Alfaro M."/>
            <person name="Sun H."/>
            <person name="Tritt A."/>
            <person name="Yoshinaga Y."/>
            <person name="Zwiers L.-H."/>
            <person name="Turgeon B."/>
            <person name="Goodwin S."/>
            <person name="Spatafora J."/>
            <person name="Crous P."/>
            <person name="Grigoriev I."/>
        </authorList>
    </citation>
    <scope>NUCLEOTIDE SEQUENCE</scope>
    <source>
        <strain evidence="1">ATCC 200398</strain>
    </source>
</reference>
<evidence type="ECO:0000313" key="1">
    <source>
        <dbReference type="EMBL" id="KAF2470044.1"/>
    </source>
</evidence>
<name>A0ACB6QSP6_9PLEO</name>
<evidence type="ECO:0000313" key="2">
    <source>
        <dbReference type="Proteomes" id="UP000799755"/>
    </source>
</evidence>
<keyword evidence="2" id="KW-1185">Reference proteome</keyword>
<protein>
    <submittedName>
        <fullName evidence="1">Uncharacterized protein</fullName>
    </submittedName>
</protein>
<comment type="caution">
    <text evidence="1">The sequence shown here is derived from an EMBL/GenBank/DDBJ whole genome shotgun (WGS) entry which is preliminary data.</text>
</comment>